<dbReference type="InterPro" id="IPR035979">
    <property type="entry name" value="RBD_domain_sf"/>
</dbReference>
<dbReference type="InParanoid" id="E2BVM2"/>
<dbReference type="Pfam" id="PF01805">
    <property type="entry name" value="Surp"/>
    <property type="match status" value="1"/>
</dbReference>
<feature type="region of interest" description="Disordered" evidence="3">
    <location>
        <begin position="811"/>
        <end position="841"/>
    </location>
</feature>
<dbReference type="SMART" id="SM00648">
    <property type="entry name" value="SWAP"/>
    <property type="match status" value="1"/>
</dbReference>
<feature type="region of interest" description="Disordered" evidence="3">
    <location>
        <begin position="741"/>
        <end position="799"/>
    </location>
</feature>
<keyword evidence="1 2" id="KW-0694">RNA-binding</keyword>
<dbReference type="InterPro" id="IPR008942">
    <property type="entry name" value="ENTH_VHS"/>
</dbReference>
<dbReference type="Gene3D" id="3.30.70.330">
    <property type="match status" value="1"/>
</dbReference>
<feature type="domain" description="CID" evidence="6">
    <location>
        <begin position="549"/>
        <end position="694"/>
    </location>
</feature>
<dbReference type="InterPro" id="IPR035967">
    <property type="entry name" value="SWAP/Surp_sf"/>
</dbReference>
<feature type="compositionally biased region" description="Acidic residues" evidence="3">
    <location>
        <begin position="715"/>
        <end position="724"/>
    </location>
</feature>
<dbReference type="OMA" id="FKSRVCN"/>
<dbReference type="SUPFAM" id="SSF109905">
    <property type="entry name" value="Surp module (SWAP domain)"/>
    <property type="match status" value="1"/>
</dbReference>
<dbReference type="InterPro" id="IPR051485">
    <property type="entry name" value="SR-CTD_assoc_factor"/>
</dbReference>
<keyword evidence="8" id="KW-1185">Reference proteome</keyword>
<feature type="region of interest" description="Disordered" evidence="3">
    <location>
        <begin position="700"/>
        <end position="727"/>
    </location>
</feature>
<evidence type="ECO:0000313" key="7">
    <source>
        <dbReference type="EMBL" id="EFN80292.1"/>
    </source>
</evidence>
<dbReference type="EMBL" id="GL450875">
    <property type="protein sequence ID" value="EFN80292.1"/>
    <property type="molecule type" value="Genomic_DNA"/>
</dbReference>
<dbReference type="GO" id="GO:0005634">
    <property type="term" value="C:nucleus"/>
    <property type="evidence" value="ECO:0007669"/>
    <property type="project" value="TreeGrafter"/>
</dbReference>
<feature type="compositionally biased region" description="Acidic residues" evidence="3">
    <location>
        <begin position="751"/>
        <end position="772"/>
    </location>
</feature>
<accession>E2BVM2</accession>
<name>E2BVM2_HARSA</name>
<gene>
    <name evidence="7" type="ORF">EAI_10808</name>
</gene>
<evidence type="ECO:0000259" key="5">
    <source>
        <dbReference type="PROSITE" id="PS50128"/>
    </source>
</evidence>
<dbReference type="OrthoDB" id="377209at2759"/>
<dbReference type="CDD" id="cd21370">
    <property type="entry name" value="cwf21_SR140"/>
    <property type="match status" value="1"/>
</dbReference>
<dbReference type="GO" id="GO:0003723">
    <property type="term" value="F:RNA binding"/>
    <property type="evidence" value="ECO:0007669"/>
    <property type="project" value="UniProtKB-UniRule"/>
</dbReference>
<dbReference type="GO" id="GO:0006396">
    <property type="term" value="P:RNA processing"/>
    <property type="evidence" value="ECO:0007669"/>
    <property type="project" value="InterPro"/>
</dbReference>
<evidence type="ECO:0000259" key="4">
    <source>
        <dbReference type="PROSITE" id="PS50102"/>
    </source>
</evidence>
<dbReference type="Pfam" id="PF00076">
    <property type="entry name" value="RRM_1"/>
    <property type="match status" value="1"/>
</dbReference>
<feature type="compositionally biased region" description="Basic and acidic residues" evidence="3">
    <location>
        <begin position="884"/>
        <end position="903"/>
    </location>
</feature>
<feature type="compositionally biased region" description="Low complexity" evidence="3">
    <location>
        <begin position="967"/>
        <end position="982"/>
    </location>
</feature>
<dbReference type="STRING" id="610380.E2BVM2"/>
<dbReference type="PROSITE" id="PS50102">
    <property type="entry name" value="RRM"/>
    <property type="match status" value="1"/>
</dbReference>
<dbReference type="SMART" id="SM00360">
    <property type="entry name" value="RRM"/>
    <property type="match status" value="1"/>
</dbReference>
<dbReference type="Pfam" id="PF04818">
    <property type="entry name" value="CID"/>
    <property type="match status" value="1"/>
</dbReference>
<evidence type="ECO:0000313" key="8">
    <source>
        <dbReference type="Proteomes" id="UP000008237"/>
    </source>
</evidence>
<dbReference type="FunCoup" id="E2BVM2">
    <property type="interactions" value="2667"/>
</dbReference>
<evidence type="ECO:0000256" key="1">
    <source>
        <dbReference type="ARBA" id="ARBA00022884"/>
    </source>
</evidence>
<evidence type="ECO:0000256" key="2">
    <source>
        <dbReference type="PROSITE-ProRule" id="PRU00176"/>
    </source>
</evidence>
<dbReference type="InterPro" id="IPR012677">
    <property type="entry name" value="Nucleotide-bd_a/b_plait_sf"/>
</dbReference>
<dbReference type="PANTHER" id="PTHR23140">
    <property type="entry name" value="RNA PROCESSING PROTEIN LD23810P"/>
    <property type="match status" value="1"/>
</dbReference>
<feature type="compositionally biased region" description="Basic residues" evidence="3">
    <location>
        <begin position="1022"/>
        <end position="1031"/>
    </location>
</feature>
<dbReference type="Gene3D" id="1.25.40.90">
    <property type="match status" value="1"/>
</dbReference>
<sequence>MADKAIMKQIAEQKLKAFSIGTMGKRPLSKKELEEQRKKEQEQAAAQAFEEFVATFQETPSKTTNKVWVKAGTYDAGKRQEDTREKGKLYKPQSKISELLDNRSSAEQAQEYARLLGSNERKMDRLGKKKKEGEKKKSNLELFKEELKMIQEEREERHKYKGVVKTVISAQSEDPMMAALKCVEDSPCGRMGLSQYTFIMHHSIYISSIIVTSVGSISSYPDPRKANLHNFVDDARLLALIYEDGSFDNGDPNTTNLYLGNLNPKITEQQLMEIFGKYGPLASIKIMWPRSDEEKARQRNCGFVAFMSRKDGERALKNLNVYSLFLSIEQYFTITFDYENIKDMLPQYDEVGRDIMQYEMKLGWGKSVPIPPYPIYIPPALMDITQPPPQSGLPFNAQPHRRDRHKIPRIRNIQTADPQEKENFEKVLQNAVVKVVIPTERNLVMLIHRMVEFVIREGPMFEAMIMNRELNNPMFRFLFDNYSAAHTYYRWKLYSILQGDGQKEWHTEDFRMFKGGSVWRPPPINPWTQGMPEELIEMEERQEPRRGSLSNSQRDRLEDLLRNISPERIKVAEAMVFCIEHAEAAEEICDCISESLSILQTPVNKKIARLYLISDILHNCGVKVTNATIYRKAFETRLLDIFNEVHQAYKQFDSRLKAEGFKVRVMRMFRAWEDWAVYPRDFLVKLQNTFLGLVLMDEPEPENDEDIDGAPLSDVDGDGAEDLDGVPLDGAALLKGAMKHGLTPQTTSNYDDIDGIPMDEDIDGVPMDDDDSTNVRNREDEKKSSMPAGFVPSRWETVDPDQVEAQAMTTSKWEELGQNEDSNSQDNSMDSSGRDYNEERRNRLREIEVKIMQYQDELESGRRTLKSGMTIQGQVEHYRKKLIRKSEREMKDLKSEERDDDKRREKKRSTTPESPSHYRDRRRSTSPSTKSTRYRSRSRSPRCKRRSRSPYKKRIPVTPSPPRIRRTPSPSFSSCRGSSRRSPINERCDRKRRRSPLSLSPPPPPRTSSSKHRACSPPSPSPRKHRHKHKY</sequence>
<dbReference type="InterPro" id="IPR000504">
    <property type="entry name" value="RRM_dom"/>
</dbReference>
<dbReference type="InterPro" id="IPR013170">
    <property type="entry name" value="mRNA_splic_Cwf21_dom"/>
</dbReference>
<dbReference type="InterPro" id="IPR006569">
    <property type="entry name" value="CID_dom"/>
</dbReference>
<reference evidence="7 8" key="1">
    <citation type="journal article" date="2010" name="Science">
        <title>Genomic comparison of the ants Camponotus floridanus and Harpegnathos saltator.</title>
        <authorList>
            <person name="Bonasio R."/>
            <person name="Zhang G."/>
            <person name="Ye C."/>
            <person name="Mutti N.S."/>
            <person name="Fang X."/>
            <person name="Qin N."/>
            <person name="Donahue G."/>
            <person name="Yang P."/>
            <person name="Li Q."/>
            <person name="Li C."/>
            <person name="Zhang P."/>
            <person name="Huang Z."/>
            <person name="Berger S.L."/>
            <person name="Reinberg D."/>
            <person name="Wang J."/>
            <person name="Liebig J."/>
        </authorList>
    </citation>
    <scope>NUCLEOTIDE SEQUENCE [LARGE SCALE GENOMIC DNA]</scope>
    <source>
        <strain evidence="7 8">R22 G/1</strain>
    </source>
</reference>
<dbReference type="CDD" id="cd12223">
    <property type="entry name" value="RRM_SR140"/>
    <property type="match status" value="1"/>
</dbReference>
<dbReference type="Proteomes" id="UP000008237">
    <property type="component" value="Unassembled WGS sequence"/>
</dbReference>
<dbReference type="Pfam" id="PF08312">
    <property type="entry name" value="cwf21"/>
    <property type="match status" value="1"/>
</dbReference>
<evidence type="ECO:0000259" key="6">
    <source>
        <dbReference type="PROSITE" id="PS51391"/>
    </source>
</evidence>
<evidence type="ECO:0000256" key="3">
    <source>
        <dbReference type="SAM" id="MobiDB-lite"/>
    </source>
</evidence>
<dbReference type="PROSITE" id="PS51391">
    <property type="entry name" value="CID"/>
    <property type="match status" value="1"/>
</dbReference>
<dbReference type="Gene3D" id="6.10.140.420">
    <property type="match status" value="1"/>
</dbReference>
<feature type="compositionally biased region" description="Low complexity" evidence="3">
    <location>
        <begin position="819"/>
        <end position="831"/>
    </location>
</feature>
<feature type="domain" description="SURP motif" evidence="5">
    <location>
        <begin position="446"/>
        <end position="489"/>
    </location>
</feature>
<feature type="compositionally biased region" description="Basic and acidic residues" evidence="3">
    <location>
        <begin position="832"/>
        <end position="841"/>
    </location>
</feature>
<dbReference type="SMART" id="SM00582">
    <property type="entry name" value="RPR"/>
    <property type="match status" value="1"/>
</dbReference>
<feature type="domain" description="RRM" evidence="4">
    <location>
        <begin position="255"/>
        <end position="339"/>
    </location>
</feature>
<dbReference type="PROSITE" id="PS50128">
    <property type="entry name" value="SURP"/>
    <property type="match status" value="1"/>
</dbReference>
<feature type="region of interest" description="Disordered" evidence="3">
    <location>
        <begin position="859"/>
        <end position="1031"/>
    </location>
</feature>
<organism evidence="8">
    <name type="scientific">Harpegnathos saltator</name>
    <name type="common">Jerdon's jumping ant</name>
    <dbReference type="NCBI Taxonomy" id="610380"/>
    <lineage>
        <taxon>Eukaryota</taxon>
        <taxon>Metazoa</taxon>
        <taxon>Ecdysozoa</taxon>
        <taxon>Arthropoda</taxon>
        <taxon>Hexapoda</taxon>
        <taxon>Insecta</taxon>
        <taxon>Pterygota</taxon>
        <taxon>Neoptera</taxon>
        <taxon>Endopterygota</taxon>
        <taxon>Hymenoptera</taxon>
        <taxon>Apocrita</taxon>
        <taxon>Aculeata</taxon>
        <taxon>Formicoidea</taxon>
        <taxon>Formicidae</taxon>
        <taxon>Ponerinae</taxon>
        <taxon>Ponerini</taxon>
        <taxon>Harpegnathos</taxon>
    </lineage>
</organism>
<dbReference type="PANTHER" id="PTHR23140:SF0">
    <property type="entry name" value="U2 SNRNP-ASSOCIATED SURP MOTIF-CONTAINING PROTEIN"/>
    <property type="match status" value="1"/>
</dbReference>
<dbReference type="InterPro" id="IPR047488">
    <property type="entry name" value="SR140_cwf21"/>
</dbReference>
<dbReference type="SMART" id="SM01115">
    <property type="entry name" value="cwf21"/>
    <property type="match status" value="1"/>
</dbReference>
<proteinExistence type="predicted"/>
<protein>
    <submittedName>
        <fullName evidence="7">U2-associated protein SR140</fullName>
    </submittedName>
</protein>
<dbReference type="AlphaFoldDB" id="E2BVM2"/>
<dbReference type="InterPro" id="IPR000061">
    <property type="entry name" value="Surp"/>
</dbReference>
<dbReference type="SUPFAM" id="SSF54928">
    <property type="entry name" value="RNA-binding domain, RBD"/>
    <property type="match status" value="1"/>
</dbReference>
<feature type="compositionally biased region" description="Basic residues" evidence="3">
    <location>
        <begin position="932"/>
        <end position="955"/>
    </location>
</feature>
<dbReference type="Gene3D" id="1.10.10.790">
    <property type="entry name" value="Surp module"/>
    <property type="match status" value="1"/>
</dbReference>
<dbReference type="InterPro" id="IPR035009">
    <property type="entry name" value="SR140_RRM"/>
</dbReference>
<dbReference type="SUPFAM" id="SSF48464">
    <property type="entry name" value="ENTH/VHS domain"/>
    <property type="match status" value="1"/>
</dbReference>